<evidence type="ECO:0000313" key="2">
    <source>
        <dbReference type="Proteomes" id="UP000076154"/>
    </source>
</evidence>
<evidence type="ECO:0000313" key="1">
    <source>
        <dbReference type="EMBL" id="RDB30755.1"/>
    </source>
</evidence>
<sequence>MAADLEQVNSFMMQVLMPTLGSANAPYFKGKQVSDFVDSLEVHADQAGIDHTQLPSHLLCYTHCMVRCIIECSPIWQGNDWVAARTYLLGLYSSNDETEVLSAEYLRLWTEKHGKYGRITFLQEVNRYFREYTQVSGNLMALNRLLQTDANLYFYRGIPEALRKKIWKKISAAN</sequence>
<comment type="caution">
    <text evidence="1">The sequence shown here is derived from an EMBL/GenBank/DDBJ whole genome shotgun (WGS) entry which is preliminary data.</text>
</comment>
<dbReference type="EMBL" id="LUEZ02000004">
    <property type="protein sequence ID" value="RDB30755.1"/>
    <property type="molecule type" value="Genomic_DNA"/>
</dbReference>
<dbReference type="OrthoDB" id="5535068at2759"/>
<reference evidence="1" key="1">
    <citation type="submission" date="2018-04" db="EMBL/GenBank/DDBJ databases">
        <title>Whole genome sequencing of Hypsizygus marmoreus.</title>
        <authorList>
            <person name="Choi I.-G."/>
            <person name="Min B."/>
            <person name="Kim J.-G."/>
            <person name="Kim S."/>
            <person name="Oh Y.-L."/>
            <person name="Kong W.-S."/>
            <person name="Park H."/>
            <person name="Jeong J."/>
            <person name="Song E.-S."/>
        </authorList>
    </citation>
    <scope>NUCLEOTIDE SEQUENCE [LARGE SCALE GENOMIC DNA]</scope>
    <source>
        <strain evidence="1">51987-8</strain>
    </source>
</reference>
<dbReference type="AlphaFoldDB" id="A0A369KDK7"/>
<name>A0A369KDK7_HYPMA</name>
<keyword evidence="2" id="KW-1185">Reference proteome</keyword>
<dbReference type="InParanoid" id="A0A369KDK7"/>
<organism evidence="1 2">
    <name type="scientific">Hypsizygus marmoreus</name>
    <name type="common">White beech mushroom</name>
    <name type="synonym">Agaricus marmoreus</name>
    <dbReference type="NCBI Taxonomy" id="39966"/>
    <lineage>
        <taxon>Eukaryota</taxon>
        <taxon>Fungi</taxon>
        <taxon>Dikarya</taxon>
        <taxon>Basidiomycota</taxon>
        <taxon>Agaricomycotina</taxon>
        <taxon>Agaricomycetes</taxon>
        <taxon>Agaricomycetidae</taxon>
        <taxon>Agaricales</taxon>
        <taxon>Tricholomatineae</taxon>
        <taxon>Lyophyllaceae</taxon>
        <taxon>Hypsizygus</taxon>
    </lineage>
</organism>
<protein>
    <submittedName>
        <fullName evidence="1">Uncharacterized protein</fullName>
    </submittedName>
</protein>
<dbReference type="Proteomes" id="UP000076154">
    <property type="component" value="Unassembled WGS sequence"/>
</dbReference>
<gene>
    <name evidence="1" type="ORF">Hypma_006008</name>
</gene>
<accession>A0A369KDK7</accession>
<proteinExistence type="predicted"/>